<evidence type="ECO:0000256" key="1">
    <source>
        <dbReference type="SAM" id="MobiDB-lite"/>
    </source>
</evidence>
<reference evidence="2" key="1">
    <citation type="submission" date="2018-05" db="EMBL/GenBank/DDBJ databases">
        <authorList>
            <person name="Lanie J.A."/>
            <person name="Ng W.-L."/>
            <person name="Kazmierczak K.M."/>
            <person name="Andrzejewski T.M."/>
            <person name="Davidsen T.M."/>
            <person name="Wayne K.J."/>
            <person name="Tettelin H."/>
            <person name="Glass J.I."/>
            <person name="Rusch D."/>
            <person name="Podicherti R."/>
            <person name="Tsui H.-C.T."/>
            <person name="Winkler M.E."/>
        </authorList>
    </citation>
    <scope>NUCLEOTIDE SEQUENCE</scope>
</reference>
<dbReference type="EMBL" id="UINC01030638">
    <property type="protein sequence ID" value="SVB15349.1"/>
    <property type="molecule type" value="Genomic_DNA"/>
</dbReference>
<accession>A0A382BP05</accession>
<gene>
    <name evidence="2" type="ORF">METZ01_LOCUS168203</name>
</gene>
<dbReference type="AlphaFoldDB" id="A0A382BP05"/>
<proteinExistence type="predicted"/>
<organism evidence="2">
    <name type="scientific">marine metagenome</name>
    <dbReference type="NCBI Taxonomy" id="408172"/>
    <lineage>
        <taxon>unclassified sequences</taxon>
        <taxon>metagenomes</taxon>
        <taxon>ecological metagenomes</taxon>
    </lineage>
</organism>
<feature type="compositionally biased region" description="Basic and acidic residues" evidence="1">
    <location>
        <begin position="39"/>
        <end position="58"/>
    </location>
</feature>
<feature type="region of interest" description="Disordered" evidence="1">
    <location>
        <begin position="1"/>
        <end position="108"/>
    </location>
</feature>
<protein>
    <submittedName>
        <fullName evidence="2">Uncharacterized protein</fullName>
    </submittedName>
</protein>
<evidence type="ECO:0000313" key="2">
    <source>
        <dbReference type="EMBL" id="SVB15349.1"/>
    </source>
</evidence>
<name>A0A382BP05_9ZZZZ</name>
<feature type="compositionally biased region" description="Basic and acidic residues" evidence="1">
    <location>
        <begin position="7"/>
        <end position="25"/>
    </location>
</feature>
<sequence>MSTLENTIEKVISEGVSDEKKEIQHEVPASGDAAPAAKMKTDPDAEKHASDAAKKAGDATKPAAKTNAASKQDPIEEPSDGVTKVDKTTIPNQEEVEDDSTAPQLDEMSKSELLKHVVVSMKEMDLKTLKAAHAGLSEAD</sequence>
<feature type="non-terminal residue" evidence="2">
    <location>
        <position position="140"/>
    </location>
</feature>